<keyword evidence="2" id="KW-1185">Reference proteome</keyword>
<gene>
    <name evidence="1" type="ORF">PYDG_00018</name>
</gene>
<evidence type="ECO:0000313" key="1">
    <source>
        <dbReference type="EMBL" id="AGH57550.1"/>
    </source>
</evidence>
<proteinExistence type="predicted"/>
<protein>
    <submittedName>
        <fullName evidence="1">Uncharacterized protein</fullName>
    </submittedName>
</protein>
<organism evidence="1 2">
    <name type="scientific">Pseudoalteromonas phage pYD6-A</name>
    <dbReference type="NCBI Taxonomy" id="754052"/>
    <lineage>
        <taxon>Viruses</taxon>
        <taxon>Duplodnaviria</taxon>
        <taxon>Heunggongvirae</taxon>
        <taxon>Uroviricota</taxon>
        <taxon>Caudoviricetes</taxon>
        <taxon>Schitoviridae</taxon>
        <taxon>Fuhrmanvirinae</taxon>
        <taxon>Matsuvirus</taxon>
        <taxon>Matsuvirus pYD6A</taxon>
    </lineage>
</organism>
<accession>M4SQG7</accession>
<dbReference type="GeneID" id="15010761"/>
<sequence>MKVYLIASSEVSFMYVYVVDPTTDCFSNWCVRKRYERGEDCDIWSGIILEVVQELQKSVLRQLATSKFSDHFDKLTNTKGNVEVLVECNLNNLQKELKMNMILGVI</sequence>
<dbReference type="EMBL" id="JF974296">
    <property type="protein sequence ID" value="AGH57550.1"/>
    <property type="molecule type" value="Genomic_DNA"/>
</dbReference>
<name>M4SQG7_9CAUD</name>
<dbReference type="RefSeq" id="YP_007674228.1">
    <property type="nucleotide sequence ID" value="NC_020849.1"/>
</dbReference>
<reference evidence="1 2" key="1">
    <citation type="submission" date="2010-11" db="EMBL/GenBank/DDBJ databases">
        <title>The Genome Sequence of Pseudoalteromonas phage pYD6-A.</title>
        <authorList>
            <consortium name="The Broad Institute Genome Sequencing Platform"/>
            <person name="Henn M.R."/>
            <person name="Wolf A."/>
            <person name="Jost G."/>
            <person name="Levin J."/>
            <person name="Malboeuf C."/>
            <person name="Casali M."/>
            <person name="Russ C."/>
            <person name="Lennon N."/>
            <person name="Chapman S.B."/>
            <person name="Erlich R."/>
            <person name="Young S.K."/>
            <person name="Yandava C."/>
            <person name="Zeng Q."/>
            <person name="Alvarado L."/>
            <person name="Anderson S."/>
            <person name="Berlin A."/>
            <person name="Chen Z."/>
            <person name="Freedman E."/>
            <person name="Gellesch M."/>
            <person name="Goldberg J."/>
            <person name="Green L."/>
            <person name="Griggs A."/>
            <person name="Gujja S."/>
            <person name="Heilman E.R."/>
            <person name="Heiman D."/>
            <person name="Hollinger A."/>
            <person name="Howarth C."/>
            <person name="Larson L."/>
            <person name="Mehta T."/>
            <person name="Pearson M."/>
            <person name="Roberts A."/>
            <person name="Ryan E."/>
            <person name="Saif S."/>
            <person name="Shea T."/>
            <person name="Shenoy N."/>
            <person name="Sisk P."/>
            <person name="Stolte C."/>
            <person name="Sykes S."/>
            <person name="White J."/>
            <person name="Haas B."/>
            <person name="Nusbaum C."/>
            <person name="Birren B."/>
        </authorList>
    </citation>
    <scope>NUCLEOTIDE SEQUENCE [LARGE SCALE GENOMIC DNA]</scope>
    <source>
        <strain evidence="2">pYD6-A</strain>
    </source>
</reference>
<dbReference type="KEGG" id="vg:15010761"/>
<dbReference type="Proteomes" id="UP000204048">
    <property type="component" value="Segment"/>
</dbReference>
<evidence type="ECO:0000313" key="2">
    <source>
        <dbReference type="Proteomes" id="UP000204048"/>
    </source>
</evidence>